<protein>
    <submittedName>
        <fullName evidence="2">Uncharacterized protein</fullName>
    </submittedName>
</protein>
<name>K1V1H4_9ZZZZ</name>
<sequence>MNKEPRLRFTDEERSDPALEKPIRKAEKAAARADKAQANIPKKKVRQTVIDPDTGKKTSKLTFEDKKKPPSKVSQGVREAPVHLVAGKLHKEIRETEQDNVGVESAHKSEEAVETGAYLVREGYRSHKLKPYRKAAQAERQLEKANVNVLYQKSLQENPQFASNPLSRWQQKQAIKKQY</sequence>
<gene>
    <name evidence="2" type="ORF">LEA_04055</name>
</gene>
<feature type="compositionally biased region" description="Basic and acidic residues" evidence="1">
    <location>
        <begin position="1"/>
        <end position="35"/>
    </location>
</feature>
<accession>K1V1H4</accession>
<dbReference type="AlphaFoldDB" id="K1V1H4"/>
<evidence type="ECO:0000313" key="2">
    <source>
        <dbReference type="EMBL" id="EKC77671.1"/>
    </source>
</evidence>
<feature type="non-terminal residue" evidence="2">
    <location>
        <position position="179"/>
    </location>
</feature>
<proteinExistence type="predicted"/>
<comment type="caution">
    <text evidence="2">The sequence shown here is derived from an EMBL/GenBank/DDBJ whole genome shotgun (WGS) entry which is preliminary data.</text>
</comment>
<reference evidence="2" key="1">
    <citation type="journal article" date="2013" name="Environ. Microbiol.">
        <title>Microbiota from the distal guts of lean and obese adolescents exhibit partial functional redundancy besides clear differences in community structure.</title>
        <authorList>
            <person name="Ferrer M."/>
            <person name="Ruiz A."/>
            <person name="Lanza F."/>
            <person name="Haange S.B."/>
            <person name="Oberbach A."/>
            <person name="Till H."/>
            <person name="Bargiela R."/>
            <person name="Campoy C."/>
            <person name="Segura M.T."/>
            <person name="Richter M."/>
            <person name="von Bergen M."/>
            <person name="Seifert J."/>
            <person name="Suarez A."/>
        </authorList>
    </citation>
    <scope>NUCLEOTIDE SEQUENCE</scope>
</reference>
<organism evidence="2">
    <name type="scientific">human gut metagenome</name>
    <dbReference type="NCBI Taxonomy" id="408170"/>
    <lineage>
        <taxon>unclassified sequences</taxon>
        <taxon>metagenomes</taxon>
        <taxon>organismal metagenomes</taxon>
    </lineage>
</organism>
<feature type="region of interest" description="Disordered" evidence="1">
    <location>
        <begin position="1"/>
        <end position="78"/>
    </location>
</feature>
<dbReference type="EMBL" id="AJWY01002682">
    <property type="protein sequence ID" value="EKC77671.1"/>
    <property type="molecule type" value="Genomic_DNA"/>
</dbReference>
<evidence type="ECO:0000256" key="1">
    <source>
        <dbReference type="SAM" id="MobiDB-lite"/>
    </source>
</evidence>